<gene>
    <name evidence="5" type="ORF">QTG54_000722</name>
</gene>
<keyword evidence="6" id="KW-1185">Reference proteome</keyword>
<dbReference type="Pfam" id="PF10585">
    <property type="entry name" value="UBA_E1_SCCH"/>
    <property type="match status" value="1"/>
</dbReference>
<dbReference type="InterPro" id="IPR035985">
    <property type="entry name" value="Ubiquitin-activating_enz"/>
</dbReference>
<reference evidence="5" key="1">
    <citation type="submission" date="2023-06" db="EMBL/GenBank/DDBJ databases">
        <title>Survivors Of The Sea: Transcriptome response of Skeletonema marinoi to long-term dormancy.</title>
        <authorList>
            <person name="Pinder M.I.M."/>
            <person name="Kourtchenko O."/>
            <person name="Robertson E.K."/>
            <person name="Larsson T."/>
            <person name="Maumus F."/>
            <person name="Osuna-Cruz C.M."/>
            <person name="Vancaester E."/>
            <person name="Stenow R."/>
            <person name="Vandepoele K."/>
            <person name="Ploug H."/>
            <person name="Bruchert V."/>
            <person name="Godhe A."/>
            <person name="Topel M."/>
        </authorList>
    </citation>
    <scope>NUCLEOTIDE SEQUENCE</scope>
    <source>
        <strain evidence="5">R05AC</strain>
    </source>
</reference>
<evidence type="ECO:0000256" key="1">
    <source>
        <dbReference type="ARBA" id="ARBA00004906"/>
    </source>
</evidence>
<feature type="transmembrane region" description="Helical" evidence="3">
    <location>
        <begin position="32"/>
        <end position="52"/>
    </location>
</feature>
<keyword evidence="3" id="KW-0812">Transmembrane</keyword>
<name>A0AAD9DKJ7_9STRA</name>
<dbReference type="AlphaFoldDB" id="A0AAD9DKJ7"/>
<evidence type="ECO:0000259" key="4">
    <source>
        <dbReference type="Pfam" id="PF10585"/>
    </source>
</evidence>
<dbReference type="Gene3D" id="1.10.10.2660">
    <property type="entry name" value="Ubiquitin-activating enzyme E1, SCCH domain"/>
    <property type="match status" value="1"/>
</dbReference>
<comment type="similarity">
    <text evidence="2">Belongs to the ubiquitin-activating E1 family.</text>
</comment>
<dbReference type="Gene3D" id="3.40.50.720">
    <property type="entry name" value="NAD(P)-binding Rossmann-like Domain"/>
    <property type="match status" value="1"/>
</dbReference>
<proteinExistence type="inferred from homology"/>
<comment type="pathway">
    <text evidence="1">Protein modification; protein ubiquitination.</text>
</comment>
<dbReference type="GO" id="GO:0008641">
    <property type="term" value="F:ubiquitin-like modifier activating enzyme activity"/>
    <property type="evidence" value="ECO:0007669"/>
    <property type="project" value="InterPro"/>
</dbReference>
<keyword evidence="3" id="KW-0472">Membrane</keyword>
<evidence type="ECO:0000256" key="3">
    <source>
        <dbReference type="SAM" id="Phobius"/>
    </source>
</evidence>
<sequence>MLFVTACSNLRALNYAIPTEDTHRSRAIAGRIIPAIATTTALVTGLICLDCIKSLGPRKRPED</sequence>
<accession>A0AAD9DKJ7</accession>
<evidence type="ECO:0000313" key="6">
    <source>
        <dbReference type="Proteomes" id="UP001224775"/>
    </source>
</evidence>
<organism evidence="5 6">
    <name type="scientific">Skeletonema marinoi</name>
    <dbReference type="NCBI Taxonomy" id="267567"/>
    <lineage>
        <taxon>Eukaryota</taxon>
        <taxon>Sar</taxon>
        <taxon>Stramenopiles</taxon>
        <taxon>Ochrophyta</taxon>
        <taxon>Bacillariophyta</taxon>
        <taxon>Coscinodiscophyceae</taxon>
        <taxon>Thalassiosirophycidae</taxon>
        <taxon>Thalassiosirales</taxon>
        <taxon>Skeletonemataceae</taxon>
        <taxon>Skeletonema</taxon>
        <taxon>Skeletonema marinoi-dohrnii complex</taxon>
    </lineage>
</organism>
<feature type="domain" description="Ubiquitin-activating enzyme SCCH" evidence="4">
    <location>
        <begin position="2"/>
        <end position="25"/>
    </location>
</feature>
<protein>
    <recommendedName>
        <fullName evidence="4">Ubiquitin-activating enzyme SCCH domain-containing protein</fullName>
    </recommendedName>
</protein>
<dbReference type="EMBL" id="JATAAI010000001">
    <property type="protein sequence ID" value="KAK1748783.1"/>
    <property type="molecule type" value="Genomic_DNA"/>
</dbReference>
<evidence type="ECO:0000313" key="5">
    <source>
        <dbReference type="EMBL" id="KAK1748783.1"/>
    </source>
</evidence>
<keyword evidence="3" id="KW-1133">Transmembrane helix</keyword>
<dbReference type="Proteomes" id="UP001224775">
    <property type="component" value="Unassembled WGS sequence"/>
</dbReference>
<evidence type="ECO:0000256" key="2">
    <source>
        <dbReference type="ARBA" id="ARBA00005673"/>
    </source>
</evidence>
<dbReference type="InterPro" id="IPR019572">
    <property type="entry name" value="UBA_E1_SCCH"/>
</dbReference>
<dbReference type="SUPFAM" id="SSF69572">
    <property type="entry name" value="Activating enzymes of the ubiquitin-like proteins"/>
    <property type="match status" value="1"/>
</dbReference>
<comment type="caution">
    <text evidence="5">The sequence shown here is derived from an EMBL/GenBank/DDBJ whole genome shotgun (WGS) entry which is preliminary data.</text>
</comment>
<dbReference type="InterPro" id="IPR042063">
    <property type="entry name" value="Ubi_acti_E1_SCCH"/>
</dbReference>